<evidence type="ECO:0000313" key="2">
    <source>
        <dbReference type="Proteomes" id="UP000193928"/>
    </source>
</evidence>
<sequence>MTWDQIGVEHDWIDEQFKIPVTVATMAQRLRNDRGVNVSESTRRGGVAISSSNLSVLPSR</sequence>
<keyword evidence="2" id="KW-1185">Reference proteome</keyword>
<gene>
    <name evidence="1" type="ORF">AWC08_00210</name>
</gene>
<proteinExistence type="predicted"/>
<protein>
    <submittedName>
        <fullName evidence="1">Uncharacterized protein</fullName>
    </submittedName>
</protein>
<dbReference type="AlphaFoldDB" id="A0A1X1XCI4"/>
<evidence type="ECO:0000313" key="1">
    <source>
        <dbReference type="EMBL" id="ORV96433.1"/>
    </source>
</evidence>
<dbReference type="EMBL" id="LQOY01000013">
    <property type="protein sequence ID" value="ORV96433.1"/>
    <property type="molecule type" value="Genomic_DNA"/>
</dbReference>
<organism evidence="1 2">
    <name type="scientific">Mycobacterium gordonae</name>
    <dbReference type="NCBI Taxonomy" id="1778"/>
    <lineage>
        <taxon>Bacteria</taxon>
        <taxon>Bacillati</taxon>
        <taxon>Actinomycetota</taxon>
        <taxon>Actinomycetes</taxon>
        <taxon>Mycobacteriales</taxon>
        <taxon>Mycobacteriaceae</taxon>
        <taxon>Mycobacterium</taxon>
    </lineage>
</organism>
<name>A0A1X1XCI4_MYCGO</name>
<accession>A0A1X1XCI4</accession>
<comment type="caution">
    <text evidence="1">The sequence shown here is derived from an EMBL/GenBank/DDBJ whole genome shotgun (WGS) entry which is preliminary data.</text>
</comment>
<reference evidence="1 2" key="1">
    <citation type="submission" date="2016-01" db="EMBL/GenBank/DDBJ databases">
        <title>The new phylogeny of the genus Mycobacterium.</title>
        <authorList>
            <person name="Tarcisio F."/>
            <person name="Conor M."/>
            <person name="Antonella G."/>
            <person name="Elisabetta G."/>
            <person name="Giulia F.S."/>
            <person name="Sara T."/>
            <person name="Anna F."/>
            <person name="Clotilde B."/>
            <person name="Roberto B."/>
            <person name="Veronica D.S."/>
            <person name="Fabio R."/>
            <person name="Monica P."/>
            <person name="Olivier J."/>
            <person name="Enrico T."/>
            <person name="Nicola S."/>
        </authorList>
    </citation>
    <scope>NUCLEOTIDE SEQUENCE [LARGE SCALE GENOMIC DNA]</scope>
    <source>
        <strain evidence="1 2">DSM 44160</strain>
    </source>
</reference>
<dbReference type="Proteomes" id="UP000193928">
    <property type="component" value="Unassembled WGS sequence"/>
</dbReference>